<dbReference type="Gene3D" id="1.20.1440.120">
    <property type="entry name" value="Recombination protein O, C-terminal domain"/>
    <property type="match status" value="1"/>
</dbReference>
<sequence>MALYRDEAVVLRTAKLGEADRIITMLTKEHGKVRAVAKGVRRTKSRFGARLEPFMRVDLLLNEGRTFDSIRQAESLAAYAAGITGDYRSYTAANAMCETASDLFAAEHEPAPAQYRLLIAALGALSRHAHDAQAISLSYILRAMALAGWTIRLDSCVVCGRQQISYFSAPAGGAMCADDRTPDATRVDERVFAQLRALEQGDWQSVDELLPIDARTENIVREWAQYYLERPIRSLGLLD</sequence>
<evidence type="ECO:0000256" key="3">
    <source>
        <dbReference type="ARBA" id="ARBA00021310"/>
    </source>
</evidence>
<dbReference type="RefSeq" id="WP_155587869.1">
    <property type="nucleotide sequence ID" value="NZ_WNLP01000001.1"/>
</dbReference>
<dbReference type="GO" id="GO:0043590">
    <property type="term" value="C:bacterial nucleoid"/>
    <property type="evidence" value="ECO:0007669"/>
    <property type="project" value="TreeGrafter"/>
</dbReference>
<dbReference type="PANTHER" id="PTHR33991">
    <property type="entry name" value="DNA REPAIR PROTEIN RECO"/>
    <property type="match status" value="1"/>
</dbReference>
<reference evidence="10 11" key="1">
    <citation type="submission" date="2019-09" db="EMBL/GenBank/DDBJ databases">
        <title>Bifidobacterium canis sp. nov., isolated from the digestive tract of German Shepherd dog puppy.</title>
        <authorList>
            <person name="Bunesova V."/>
        </authorList>
    </citation>
    <scope>NUCLEOTIDE SEQUENCE [LARGE SCALE GENOMIC DNA]</scope>
    <source>
        <strain evidence="10 11">GSD1FS</strain>
    </source>
</reference>
<proteinExistence type="inferred from homology"/>
<evidence type="ECO:0000259" key="9">
    <source>
        <dbReference type="Pfam" id="PF11967"/>
    </source>
</evidence>
<name>A0A7K1J2P3_9BIFI</name>
<dbReference type="InterPro" id="IPR022572">
    <property type="entry name" value="DNA_rep/recomb_RecO_N"/>
</dbReference>
<comment type="function">
    <text evidence="1 8">Involved in DNA repair and RecF pathway recombination.</text>
</comment>
<dbReference type="InterPro" id="IPR042242">
    <property type="entry name" value="RecO_C"/>
</dbReference>
<comment type="caution">
    <text evidence="10">The sequence shown here is derived from an EMBL/GenBank/DDBJ whole genome shotgun (WGS) entry which is preliminary data.</text>
</comment>
<dbReference type="InterPro" id="IPR012340">
    <property type="entry name" value="NA-bd_OB-fold"/>
</dbReference>
<organism evidence="10 11">
    <name type="scientific">Bifidobacterium canis</name>
    <dbReference type="NCBI Taxonomy" id="2610880"/>
    <lineage>
        <taxon>Bacteria</taxon>
        <taxon>Bacillati</taxon>
        <taxon>Actinomycetota</taxon>
        <taxon>Actinomycetes</taxon>
        <taxon>Bifidobacteriales</taxon>
        <taxon>Bifidobacteriaceae</taxon>
        <taxon>Bifidobacterium</taxon>
    </lineage>
</organism>
<dbReference type="Gene3D" id="2.40.50.140">
    <property type="entry name" value="Nucleic acid-binding proteins"/>
    <property type="match status" value="1"/>
</dbReference>
<evidence type="ECO:0000256" key="4">
    <source>
        <dbReference type="ARBA" id="ARBA00022763"/>
    </source>
</evidence>
<feature type="domain" description="DNA replication/recombination mediator RecO N-terminal" evidence="9">
    <location>
        <begin position="1"/>
        <end position="78"/>
    </location>
</feature>
<dbReference type="GO" id="GO:0006310">
    <property type="term" value="P:DNA recombination"/>
    <property type="evidence" value="ECO:0007669"/>
    <property type="project" value="UniProtKB-UniRule"/>
</dbReference>
<keyword evidence="6 8" id="KW-0234">DNA repair</keyword>
<accession>A0A7K1J2P3</accession>
<dbReference type="Pfam" id="PF02565">
    <property type="entry name" value="RecO_C"/>
    <property type="match status" value="1"/>
</dbReference>
<dbReference type="SUPFAM" id="SSF50249">
    <property type="entry name" value="Nucleic acid-binding proteins"/>
    <property type="match status" value="1"/>
</dbReference>
<evidence type="ECO:0000256" key="8">
    <source>
        <dbReference type="HAMAP-Rule" id="MF_00201"/>
    </source>
</evidence>
<comment type="similarity">
    <text evidence="2 8">Belongs to the RecO family.</text>
</comment>
<dbReference type="PANTHER" id="PTHR33991:SF1">
    <property type="entry name" value="DNA REPAIR PROTEIN RECO"/>
    <property type="match status" value="1"/>
</dbReference>
<dbReference type="AlphaFoldDB" id="A0A7K1J2P3"/>
<evidence type="ECO:0000313" key="10">
    <source>
        <dbReference type="EMBL" id="MUH58745.1"/>
    </source>
</evidence>
<evidence type="ECO:0000313" key="11">
    <source>
        <dbReference type="Proteomes" id="UP000487882"/>
    </source>
</evidence>
<evidence type="ECO:0000256" key="7">
    <source>
        <dbReference type="ARBA" id="ARBA00033409"/>
    </source>
</evidence>
<dbReference type="EMBL" id="WNLP01000001">
    <property type="protein sequence ID" value="MUH58745.1"/>
    <property type="molecule type" value="Genomic_DNA"/>
</dbReference>
<dbReference type="InterPro" id="IPR003717">
    <property type="entry name" value="RecO"/>
</dbReference>
<dbReference type="InterPro" id="IPR037278">
    <property type="entry name" value="ARFGAP/RecO"/>
</dbReference>
<dbReference type="HAMAP" id="MF_00201">
    <property type="entry name" value="RecO"/>
    <property type="match status" value="1"/>
</dbReference>
<dbReference type="Proteomes" id="UP000487882">
    <property type="component" value="Unassembled WGS sequence"/>
</dbReference>
<evidence type="ECO:0000256" key="6">
    <source>
        <dbReference type="ARBA" id="ARBA00023204"/>
    </source>
</evidence>
<dbReference type="GO" id="GO:0006302">
    <property type="term" value="P:double-strand break repair"/>
    <property type="evidence" value="ECO:0007669"/>
    <property type="project" value="TreeGrafter"/>
</dbReference>
<dbReference type="SUPFAM" id="SSF57863">
    <property type="entry name" value="ArfGap/RecO-like zinc finger"/>
    <property type="match status" value="1"/>
</dbReference>
<gene>
    <name evidence="8" type="primary">recO</name>
    <name evidence="10" type="ORF">GSD1FS_0033</name>
</gene>
<evidence type="ECO:0000256" key="1">
    <source>
        <dbReference type="ARBA" id="ARBA00003065"/>
    </source>
</evidence>
<dbReference type="NCBIfam" id="TIGR00613">
    <property type="entry name" value="reco"/>
    <property type="match status" value="1"/>
</dbReference>
<keyword evidence="4 8" id="KW-0227">DNA damage</keyword>
<dbReference type="Pfam" id="PF11967">
    <property type="entry name" value="RecO_N"/>
    <property type="match status" value="1"/>
</dbReference>
<protein>
    <recommendedName>
        <fullName evidence="3 8">DNA repair protein RecO</fullName>
    </recommendedName>
    <alternativeName>
        <fullName evidence="7 8">Recombination protein O</fullName>
    </alternativeName>
</protein>
<keyword evidence="11" id="KW-1185">Reference proteome</keyword>
<evidence type="ECO:0000256" key="5">
    <source>
        <dbReference type="ARBA" id="ARBA00023172"/>
    </source>
</evidence>
<evidence type="ECO:0000256" key="2">
    <source>
        <dbReference type="ARBA" id="ARBA00007452"/>
    </source>
</evidence>
<keyword evidence="5 8" id="KW-0233">DNA recombination</keyword>